<evidence type="ECO:0000313" key="2">
    <source>
        <dbReference type="Proteomes" id="UP000613160"/>
    </source>
</evidence>
<gene>
    <name evidence="1" type="ORF">GCM10011335_15130</name>
</gene>
<proteinExistence type="predicted"/>
<reference evidence="1" key="2">
    <citation type="submission" date="2020-09" db="EMBL/GenBank/DDBJ databases">
        <authorList>
            <person name="Sun Q."/>
            <person name="Zhou Y."/>
        </authorList>
    </citation>
    <scope>NUCLEOTIDE SEQUENCE</scope>
    <source>
        <strain evidence="1">CGMCC 1.15493</strain>
    </source>
</reference>
<dbReference type="EMBL" id="BMJJ01000003">
    <property type="protein sequence ID" value="GGD13281.1"/>
    <property type="molecule type" value="Genomic_DNA"/>
</dbReference>
<comment type="caution">
    <text evidence="1">The sequence shown here is derived from an EMBL/GenBank/DDBJ whole genome shotgun (WGS) entry which is preliminary data.</text>
</comment>
<protein>
    <submittedName>
        <fullName evidence="1">Uncharacterized protein</fullName>
    </submittedName>
</protein>
<sequence>MLATEVSAAVASAAGPVGMAPSPAAFGEDGLVPAAVPRAAAAAGARFARGDGAGAPASLPFLPTAGLRGRAAGLARVTRLAAGFAPVGVAATVEASAGVLAVGAAAGGFGLVAPARVRSACEGAGWLPS</sequence>
<organism evidence="1 2">
    <name type="scientific">Aureimonas glaciei</name>
    <dbReference type="NCBI Taxonomy" id="1776957"/>
    <lineage>
        <taxon>Bacteria</taxon>
        <taxon>Pseudomonadati</taxon>
        <taxon>Pseudomonadota</taxon>
        <taxon>Alphaproteobacteria</taxon>
        <taxon>Hyphomicrobiales</taxon>
        <taxon>Aurantimonadaceae</taxon>
        <taxon>Aureimonas</taxon>
    </lineage>
</organism>
<name>A0A916XUX7_9HYPH</name>
<dbReference type="AlphaFoldDB" id="A0A916XUX7"/>
<keyword evidence="2" id="KW-1185">Reference proteome</keyword>
<evidence type="ECO:0000313" key="1">
    <source>
        <dbReference type="EMBL" id="GGD13281.1"/>
    </source>
</evidence>
<accession>A0A916XUX7</accession>
<dbReference type="Proteomes" id="UP000613160">
    <property type="component" value="Unassembled WGS sequence"/>
</dbReference>
<reference evidence="1" key="1">
    <citation type="journal article" date="2014" name="Int. J. Syst. Evol. Microbiol.">
        <title>Complete genome sequence of Corynebacterium casei LMG S-19264T (=DSM 44701T), isolated from a smear-ripened cheese.</title>
        <authorList>
            <consortium name="US DOE Joint Genome Institute (JGI-PGF)"/>
            <person name="Walter F."/>
            <person name="Albersmeier A."/>
            <person name="Kalinowski J."/>
            <person name="Ruckert C."/>
        </authorList>
    </citation>
    <scope>NUCLEOTIDE SEQUENCE</scope>
    <source>
        <strain evidence="1">CGMCC 1.15493</strain>
    </source>
</reference>